<dbReference type="PANTHER" id="PTHR45527:SF1">
    <property type="entry name" value="FATTY ACID SYNTHASE"/>
    <property type="match status" value="1"/>
</dbReference>
<dbReference type="GO" id="GO:0043041">
    <property type="term" value="P:amino acid activation for nonribosomal peptide biosynthetic process"/>
    <property type="evidence" value="ECO:0007669"/>
    <property type="project" value="TreeGrafter"/>
</dbReference>
<feature type="non-terminal residue" evidence="2">
    <location>
        <position position="209"/>
    </location>
</feature>
<dbReference type="AlphaFoldDB" id="A0A9P6SR31"/>
<dbReference type="GO" id="GO:0044550">
    <property type="term" value="P:secondary metabolite biosynthetic process"/>
    <property type="evidence" value="ECO:0007669"/>
    <property type="project" value="TreeGrafter"/>
</dbReference>
<comment type="caution">
    <text evidence="2">The sequence shown here is derived from an EMBL/GenBank/DDBJ whole genome shotgun (WGS) entry which is preliminary data.</text>
</comment>
<organism evidence="2 3">
    <name type="scientific">Entomortierella chlamydospora</name>
    <dbReference type="NCBI Taxonomy" id="101097"/>
    <lineage>
        <taxon>Eukaryota</taxon>
        <taxon>Fungi</taxon>
        <taxon>Fungi incertae sedis</taxon>
        <taxon>Mucoromycota</taxon>
        <taxon>Mortierellomycotina</taxon>
        <taxon>Mortierellomycetes</taxon>
        <taxon>Mortierellales</taxon>
        <taxon>Mortierellaceae</taxon>
        <taxon>Entomortierella</taxon>
    </lineage>
</organism>
<keyword evidence="3" id="KW-1185">Reference proteome</keyword>
<sequence>LLDGYLKTSVSSLYTAYVMYTSGSTGLPKGVLVPHRGVVRLVINNGYADIRSDDCFAFVANPAFDASVFDVWMPLLNGARIVIIDRDIYLDPHRLEAAIESHQITSILLTMAILNQYAYIIGSALSKLRFLVCGGEQGLTEVFSEVLRHGGPVRLINAYGPTEMTVIATTYEATDTVGQLDRLPIGRPISNTKTYILDNHCSPVPIGVV</sequence>
<dbReference type="InterPro" id="IPR042099">
    <property type="entry name" value="ANL_N_sf"/>
</dbReference>
<gene>
    <name evidence="2" type="ORF">BGZ80_008567</name>
</gene>
<evidence type="ECO:0000259" key="1">
    <source>
        <dbReference type="Pfam" id="PF00501"/>
    </source>
</evidence>
<proteinExistence type="predicted"/>
<dbReference type="SUPFAM" id="SSF56801">
    <property type="entry name" value="Acetyl-CoA synthetase-like"/>
    <property type="match status" value="1"/>
</dbReference>
<dbReference type="InterPro" id="IPR020845">
    <property type="entry name" value="AMP-binding_CS"/>
</dbReference>
<accession>A0A9P6SR31</accession>
<dbReference type="EMBL" id="JAAAID010004681">
    <property type="protein sequence ID" value="KAF9992408.1"/>
    <property type="molecule type" value="Genomic_DNA"/>
</dbReference>
<dbReference type="GO" id="GO:0005829">
    <property type="term" value="C:cytosol"/>
    <property type="evidence" value="ECO:0007669"/>
    <property type="project" value="TreeGrafter"/>
</dbReference>
<dbReference type="Proteomes" id="UP000703661">
    <property type="component" value="Unassembled WGS sequence"/>
</dbReference>
<reference evidence="2" key="1">
    <citation type="journal article" date="2020" name="Fungal Divers.">
        <title>Resolving the Mortierellaceae phylogeny through synthesis of multi-gene phylogenetics and phylogenomics.</title>
        <authorList>
            <person name="Vandepol N."/>
            <person name="Liber J."/>
            <person name="Desiro A."/>
            <person name="Na H."/>
            <person name="Kennedy M."/>
            <person name="Barry K."/>
            <person name="Grigoriev I.V."/>
            <person name="Miller A.N."/>
            <person name="O'Donnell K."/>
            <person name="Stajich J.E."/>
            <person name="Bonito G."/>
        </authorList>
    </citation>
    <scope>NUCLEOTIDE SEQUENCE</scope>
    <source>
        <strain evidence="2">NRRL 2769</strain>
    </source>
</reference>
<evidence type="ECO:0000313" key="2">
    <source>
        <dbReference type="EMBL" id="KAF9992408.1"/>
    </source>
</evidence>
<dbReference type="PROSITE" id="PS00455">
    <property type="entry name" value="AMP_BINDING"/>
    <property type="match status" value="1"/>
</dbReference>
<dbReference type="PANTHER" id="PTHR45527">
    <property type="entry name" value="NONRIBOSOMAL PEPTIDE SYNTHETASE"/>
    <property type="match status" value="1"/>
</dbReference>
<dbReference type="GO" id="GO:0031177">
    <property type="term" value="F:phosphopantetheine binding"/>
    <property type="evidence" value="ECO:0007669"/>
    <property type="project" value="TreeGrafter"/>
</dbReference>
<feature type="domain" description="AMP-dependent synthetase/ligase" evidence="1">
    <location>
        <begin position="15"/>
        <end position="208"/>
    </location>
</feature>
<name>A0A9P6SR31_9FUNG</name>
<protein>
    <recommendedName>
        <fullName evidence="1">AMP-dependent synthetase/ligase domain-containing protein</fullName>
    </recommendedName>
</protein>
<dbReference type="Gene3D" id="3.40.50.12780">
    <property type="entry name" value="N-terminal domain of ligase-like"/>
    <property type="match status" value="1"/>
</dbReference>
<dbReference type="InterPro" id="IPR000873">
    <property type="entry name" value="AMP-dep_synth/lig_dom"/>
</dbReference>
<dbReference type="Pfam" id="PF00501">
    <property type="entry name" value="AMP-binding"/>
    <property type="match status" value="1"/>
</dbReference>
<feature type="non-terminal residue" evidence="2">
    <location>
        <position position="1"/>
    </location>
</feature>
<evidence type="ECO:0000313" key="3">
    <source>
        <dbReference type="Proteomes" id="UP000703661"/>
    </source>
</evidence>